<dbReference type="InterPro" id="IPR024727">
    <property type="entry name" value="NAD_Glu_DH_N_ACT1"/>
</dbReference>
<dbReference type="Pfam" id="PF21074">
    <property type="entry name" value="GDH_C"/>
    <property type="match status" value="1"/>
</dbReference>
<accession>A0A516PZ13</accession>
<feature type="domain" description="NAD-glutamate dehydrogenase N-terminal ACT1" evidence="3">
    <location>
        <begin position="40"/>
        <end position="178"/>
    </location>
</feature>
<organism evidence="6 7">
    <name type="scientific">Microlunatus elymi</name>
    <dbReference type="NCBI Taxonomy" id="2596828"/>
    <lineage>
        <taxon>Bacteria</taxon>
        <taxon>Bacillati</taxon>
        <taxon>Actinomycetota</taxon>
        <taxon>Actinomycetes</taxon>
        <taxon>Propionibacteriales</taxon>
        <taxon>Propionibacteriaceae</taxon>
        <taxon>Microlunatus</taxon>
    </lineage>
</organism>
<evidence type="ECO:0000259" key="3">
    <source>
        <dbReference type="Pfam" id="PF21075"/>
    </source>
</evidence>
<dbReference type="InterPro" id="IPR046346">
    <property type="entry name" value="Aminoacid_DH-like_N_sf"/>
</dbReference>
<evidence type="ECO:0000259" key="4">
    <source>
        <dbReference type="Pfam" id="PF21076"/>
    </source>
</evidence>
<dbReference type="GO" id="GO:0006538">
    <property type="term" value="P:L-glutamate catabolic process"/>
    <property type="evidence" value="ECO:0007669"/>
    <property type="project" value="InterPro"/>
</dbReference>
<evidence type="ECO:0000313" key="6">
    <source>
        <dbReference type="EMBL" id="QDP96415.1"/>
    </source>
</evidence>
<dbReference type="SUPFAM" id="SSF51735">
    <property type="entry name" value="NAD(P)-binding Rossmann-fold domains"/>
    <property type="match status" value="1"/>
</dbReference>
<dbReference type="Pfam" id="PF05088">
    <property type="entry name" value="Bac_GDH_CD"/>
    <property type="match status" value="1"/>
</dbReference>
<dbReference type="KEGG" id="mik:FOE78_11325"/>
<reference evidence="6 7" key="1">
    <citation type="submission" date="2019-07" db="EMBL/GenBank/DDBJ databases">
        <title>Microlunatus dokdonensis sp. nov. isolated from the rhizospheric soil of the wild plant Elymus tsukushiensis.</title>
        <authorList>
            <person name="Ghim S.-Y."/>
            <person name="Hwang Y.-J."/>
            <person name="Son J.-S."/>
            <person name="Shin J.-H."/>
        </authorList>
    </citation>
    <scope>NUCLEOTIDE SEQUENCE [LARGE SCALE GENOMIC DNA]</scope>
    <source>
        <strain evidence="6 7">KUDC0627</strain>
    </source>
</reference>
<feature type="domain" description="NAD-glutamate dehydrogenase ACT2" evidence="4">
    <location>
        <begin position="406"/>
        <end position="496"/>
    </location>
</feature>
<feature type="domain" description="NAD-specific glutamate dehydrogenase C-terminal" evidence="2">
    <location>
        <begin position="1269"/>
        <end position="1605"/>
    </location>
</feature>
<dbReference type="InterPro" id="IPR049062">
    <property type="entry name" value="NAD_Glu_DH_ACT2"/>
</dbReference>
<dbReference type="InterPro" id="IPR049059">
    <property type="entry name" value="NAD_Glu_DH_HM1"/>
</dbReference>
<feature type="domain" description="NAD-glutamate dehydrogenase ACT3" evidence="5">
    <location>
        <begin position="547"/>
        <end position="621"/>
    </location>
</feature>
<dbReference type="Pfam" id="PF21073">
    <property type="entry name" value="GDH_HM1"/>
    <property type="match status" value="1"/>
</dbReference>
<dbReference type="PANTHER" id="PTHR43403">
    <property type="entry name" value="NAD-SPECIFIC GLUTAMATE DEHYDROGENASE"/>
    <property type="match status" value="1"/>
</dbReference>
<dbReference type="EMBL" id="CP041692">
    <property type="protein sequence ID" value="QDP96415.1"/>
    <property type="molecule type" value="Genomic_DNA"/>
</dbReference>
<dbReference type="InterPro" id="IPR048381">
    <property type="entry name" value="GDH_C"/>
</dbReference>
<evidence type="ECO:0000259" key="1">
    <source>
        <dbReference type="Pfam" id="PF05088"/>
    </source>
</evidence>
<dbReference type="InterPro" id="IPR007780">
    <property type="entry name" value="NAD_Glu_DH_bac"/>
</dbReference>
<dbReference type="Pfam" id="PF21076">
    <property type="entry name" value="GDH_ACT2"/>
    <property type="match status" value="1"/>
</dbReference>
<dbReference type="Pfam" id="PF21075">
    <property type="entry name" value="GDH_ACT1"/>
    <property type="match status" value="1"/>
</dbReference>
<evidence type="ECO:0000259" key="2">
    <source>
        <dbReference type="Pfam" id="PF21074"/>
    </source>
</evidence>
<evidence type="ECO:0000313" key="7">
    <source>
        <dbReference type="Proteomes" id="UP000319263"/>
    </source>
</evidence>
<dbReference type="InterPro" id="IPR028971">
    <property type="entry name" value="NAD-GDH_cat"/>
</dbReference>
<dbReference type="GO" id="GO:0004352">
    <property type="term" value="F:glutamate dehydrogenase (NAD+) activity"/>
    <property type="evidence" value="ECO:0007669"/>
    <property type="project" value="InterPro"/>
</dbReference>
<dbReference type="OrthoDB" id="9758052at2"/>
<dbReference type="RefSeq" id="WP_143986381.1">
    <property type="nucleotide sequence ID" value="NZ_CP041692.1"/>
</dbReference>
<sequence length="1611" mass="178706">MHTTEAEIEREKLAKIKSVASQGAAIARRFGHDPELVKEFLGHYFRHVDADDIGIRTESDLLGLVVSHFQLAQDRPPARGAVRVFTPGQDTDHWSVGGATVVQIVTDDQPFLVDSVTMEVVRQGWSIREVFHPQFFVRRELDGHLQTVVHSSEAGAGGVVAESWMHLEISPPADPADDAAARLEAGLREVLRSVAEAVADWDKMRQMARDAAGELRPGPGNHPDEVHIARDLLEWVTRDNFTFLGYREFTVDDQMHPVPGTGLGILRSDQAADHAFAAVPLPGPGTPSLLVITKDNVRARVHRPSYLDYIGVRSFDDEGRVIGERRFVGLFASTAYTDSVVRIPVLAQRTEGILHRSGYDPSSHGAKAILDVLNSYPRDELFQASVRELAPTIERISRLKERRQVRVFARRDPYGRFLSCLVYFPRDRYTTEVRVRMERVLMDELGGSSVSYTTRVSESVLARLHFVVRMPDGKALQDFDVQQLESRLTAATRSWDDDLADLVAGAPDADQLTRAARNLPEGYKEDFTPKQVIKDLEALSGLNDESEMAMAMYRPDSAEDQANLRLKIFRLTTPMRLSQVLPHLSLLGVDVVDEHPYELPLGLGRVGHVYEFGFRVPGGEAAVHKRWDQAARQLFMSAFHASYIGDSESDPYNALVMGADLEWHHVSLLRAIGHYLRQGRASYSQTYIAQALAANVEISRMLVSLFDSKFDPDLDLGPEVRKERTEEIVAQIRTALDEVASLDHDRIIRSYIAVINAAVRTNFYRSDRDAIAIKLLPRKMPELPEPRPAYEIYVYSPRIEGVHLRFGPVARGGLRWSDRSEDFRTEVLGLVKAQMVKNTVIVPVGAKGGFYCKKLPDPSVDRDSWMAEGKACYRIFVGAMLDVTDNIVRGDVVRPDRVVCYDGNDAYLVVAADKGTATFSDLANQVAVDRGFWLGDAFASGGSAGYDHKGMGITARGAWESVKRHFRELGLDTQSQDFTVVGIGDMSGDVFGNGMLLSRHIKLVAAFDHRHVFIDPDPDAETSWQERKRLFELPRSSWADYDKSLISEGGGIFARQLKAIKITDQMRKVFDIPADVIKLSPAEMINTVLKAPVDLLFNGGVGTYVKASRESNADVGDKANDYVRVNGSEIRARAVGEGGNLGCTQLGRVEYAMAGGKINTDFIDNSAGVDTSDHEVNIKILLADEVSEGRLSGTARDDLLAAMTDEVAEKVLANNAQQNLALANSEFQTASMAGVHEDWMERLSEQRLLDRELEFLPTTAEMAERREDGRGLTTPELATLMAYTKIVLERELVQSDLPDDENLQHLLIDYFPRLLRERYADRMPSHQLHREIIATAAVNQFVNQSGITCYHRLSAETGATSAELIRAQVVARKLFGADDLEARIRGLDHQVDAAAQTRLRLEVRTLVERTTRWLIVNRRSPIDIAAVVDQLGGGIATVVQALPGVLSGRDLEAYDRRRTRFEMAGVDAELAAAIAILPHAYAALTVVQTAVRDDLDPVRVADVHFTAGQQLGLDRLLNKIIGLPRTDRWQTMARAALRDDLHNVHAQLTAEMLPLGDASTPVAELVDRWRESIGAGGDRAIATIAEICDAEPDLARMSVGLRTVRSLLGTN</sequence>
<name>A0A516PZ13_9ACTN</name>
<proteinExistence type="predicted"/>
<dbReference type="PANTHER" id="PTHR43403:SF1">
    <property type="entry name" value="NAD-SPECIFIC GLUTAMATE DEHYDROGENASE"/>
    <property type="match status" value="1"/>
</dbReference>
<protein>
    <submittedName>
        <fullName evidence="6">NAD-glutamate dehydrogenase</fullName>
    </submittedName>
</protein>
<keyword evidence="7" id="KW-1185">Reference proteome</keyword>
<dbReference type="InterPro" id="IPR049064">
    <property type="entry name" value="NAD_Glu_DH_ACT3"/>
</dbReference>
<dbReference type="Gene3D" id="3.40.50.720">
    <property type="entry name" value="NAD(P)-binding Rossmann-like Domain"/>
    <property type="match status" value="1"/>
</dbReference>
<evidence type="ECO:0000259" key="5">
    <source>
        <dbReference type="Pfam" id="PF21077"/>
    </source>
</evidence>
<dbReference type="Pfam" id="PF21077">
    <property type="entry name" value="GDH_ACT3"/>
    <property type="match status" value="1"/>
</dbReference>
<dbReference type="InterPro" id="IPR049056">
    <property type="entry name" value="NAD_Glu_DH_HM3"/>
</dbReference>
<dbReference type="InterPro" id="IPR036291">
    <property type="entry name" value="NAD(P)-bd_dom_sf"/>
</dbReference>
<gene>
    <name evidence="6" type="ORF">FOE78_11325</name>
</gene>
<dbReference type="Proteomes" id="UP000319263">
    <property type="component" value="Chromosome"/>
</dbReference>
<dbReference type="SUPFAM" id="SSF53223">
    <property type="entry name" value="Aminoacid dehydrogenase-like, N-terminal domain"/>
    <property type="match status" value="1"/>
</dbReference>
<dbReference type="Pfam" id="PF21078">
    <property type="entry name" value="GDH_HM3"/>
    <property type="match status" value="1"/>
</dbReference>
<dbReference type="GO" id="GO:0004069">
    <property type="term" value="F:L-aspartate:2-oxoglutarate aminotransferase activity"/>
    <property type="evidence" value="ECO:0007669"/>
    <property type="project" value="InterPro"/>
</dbReference>
<dbReference type="PIRSF" id="PIRSF036761">
    <property type="entry name" value="GDH_Mll4104"/>
    <property type="match status" value="1"/>
</dbReference>
<feature type="domain" description="NAD-glutamate dehydrogenase catalytic" evidence="1">
    <location>
        <begin position="731"/>
        <end position="1224"/>
    </location>
</feature>